<dbReference type="InterPro" id="IPR039426">
    <property type="entry name" value="TonB-dep_rcpt-like"/>
</dbReference>
<evidence type="ECO:0000256" key="2">
    <source>
        <dbReference type="ARBA" id="ARBA00022448"/>
    </source>
</evidence>
<comment type="subcellular location">
    <subcellularLocation>
        <location evidence="1 11">Cell outer membrane</location>
        <topology evidence="1 11">Multi-pass membrane protein</topology>
    </subcellularLocation>
</comment>
<evidence type="ECO:0000256" key="5">
    <source>
        <dbReference type="ARBA" id="ARBA00022692"/>
    </source>
</evidence>
<keyword evidence="3 11" id="KW-1134">Transmembrane beta strand</keyword>
<evidence type="ECO:0000259" key="15">
    <source>
        <dbReference type="Pfam" id="PF07715"/>
    </source>
</evidence>
<keyword evidence="8 12" id="KW-0798">TonB box</keyword>
<keyword evidence="9 11" id="KW-0472">Membrane</keyword>
<protein>
    <submittedName>
        <fullName evidence="16">TonB-dependent receptor</fullName>
    </submittedName>
</protein>
<evidence type="ECO:0000256" key="10">
    <source>
        <dbReference type="ARBA" id="ARBA00023237"/>
    </source>
</evidence>
<evidence type="ECO:0000313" key="17">
    <source>
        <dbReference type="Proteomes" id="UP000753724"/>
    </source>
</evidence>
<dbReference type="InterPro" id="IPR037066">
    <property type="entry name" value="Plug_dom_sf"/>
</dbReference>
<keyword evidence="5 11" id="KW-0812">Transmembrane</keyword>
<dbReference type="InterPro" id="IPR000531">
    <property type="entry name" value="Beta-barrel_TonB"/>
</dbReference>
<evidence type="ECO:0000256" key="13">
    <source>
        <dbReference type="SAM" id="SignalP"/>
    </source>
</evidence>
<evidence type="ECO:0000256" key="7">
    <source>
        <dbReference type="ARBA" id="ARBA00023065"/>
    </source>
</evidence>
<comment type="similarity">
    <text evidence="11 12">Belongs to the TonB-dependent receptor family.</text>
</comment>
<dbReference type="Gene3D" id="2.170.130.10">
    <property type="entry name" value="TonB-dependent receptor, plug domain"/>
    <property type="match status" value="1"/>
</dbReference>
<evidence type="ECO:0000259" key="14">
    <source>
        <dbReference type="Pfam" id="PF00593"/>
    </source>
</evidence>
<keyword evidence="17" id="KW-1185">Reference proteome</keyword>
<feature type="chain" id="PRO_5046442483" evidence="13">
    <location>
        <begin position="24"/>
        <end position="803"/>
    </location>
</feature>
<evidence type="ECO:0000256" key="4">
    <source>
        <dbReference type="ARBA" id="ARBA00022496"/>
    </source>
</evidence>
<keyword evidence="2 11" id="KW-0813">Transport</keyword>
<evidence type="ECO:0000256" key="8">
    <source>
        <dbReference type="ARBA" id="ARBA00023077"/>
    </source>
</evidence>
<evidence type="ECO:0000256" key="1">
    <source>
        <dbReference type="ARBA" id="ARBA00004571"/>
    </source>
</evidence>
<keyword evidence="4" id="KW-0410">Iron transport</keyword>
<keyword evidence="6" id="KW-0408">Iron</keyword>
<feature type="domain" description="TonB-dependent receptor-like beta-barrel" evidence="14">
    <location>
        <begin position="346"/>
        <end position="757"/>
    </location>
</feature>
<dbReference type="InterPro" id="IPR036942">
    <property type="entry name" value="Beta-barrel_TonB_sf"/>
</dbReference>
<evidence type="ECO:0000256" key="12">
    <source>
        <dbReference type="RuleBase" id="RU003357"/>
    </source>
</evidence>
<evidence type="ECO:0000256" key="3">
    <source>
        <dbReference type="ARBA" id="ARBA00022452"/>
    </source>
</evidence>
<dbReference type="PANTHER" id="PTHR32552">
    <property type="entry name" value="FERRICHROME IRON RECEPTOR-RELATED"/>
    <property type="match status" value="1"/>
</dbReference>
<keyword evidence="16" id="KW-0675">Receptor</keyword>
<accession>A0ABW9X985</accession>
<evidence type="ECO:0000313" key="16">
    <source>
        <dbReference type="EMBL" id="NBC35075.1"/>
    </source>
</evidence>
<dbReference type="Gene3D" id="2.40.170.20">
    <property type="entry name" value="TonB-dependent receptor, beta-barrel domain"/>
    <property type="match status" value="1"/>
</dbReference>
<organism evidence="16 17">
    <name type="scientific">Novosphingobium ovatum</name>
    <dbReference type="NCBI Taxonomy" id="1908523"/>
    <lineage>
        <taxon>Bacteria</taxon>
        <taxon>Pseudomonadati</taxon>
        <taxon>Pseudomonadota</taxon>
        <taxon>Alphaproteobacteria</taxon>
        <taxon>Sphingomonadales</taxon>
        <taxon>Sphingomonadaceae</taxon>
        <taxon>Novosphingobium</taxon>
    </lineage>
</organism>
<evidence type="ECO:0000256" key="6">
    <source>
        <dbReference type="ARBA" id="ARBA00023004"/>
    </source>
</evidence>
<evidence type="ECO:0000256" key="9">
    <source>
        <dbReference type="ARBA" id="ARBA00023136"/>
    </source>
</evidence>
<dbReference type="SUPFAM" id="SSF56935">
    <property type="entry name" value="Porins"/>
    <property type="match status" value="1"/>
</dbReference>
<feature type="domain" description="TonB-dependent receptor plug" evidence="15">
    <location>
        <begin position="51"/>
        <end position="158"/>
    </location>
</feature>
<dbReference type="RefSeq" id="WP_161716375.1">
    <property type="nucleotide sequence ID" value="NZ_JAAAPO010000001.1"/>
</dbReference>
<reference evidence="17" key="1">
    <citation type="submission" date="2020-01" db="EMBL/GenBank/DDBJ databases">
        <title>Sphingomonas sp. strain CSW-10.</title>
        <authorList>
            <person name="Chen W.-M."/>
        </authorList>
    </citation>
    <scope>NUCLEOTIDE SEQUENCE [LARGE SCALE GENOMIC DNA]</scope>
    <source>
        <strain evidence="17">FSY-8</strain>
    </source>
</reference>
<dbReference type="PANTHER" id="PTHR32552:SF81">
    <property type="entry name" value="TONB-DEPENDENT OUTER MEMBRANE RECEPTOR"/>
    <property type="match status" value="1"/>
</dbReference>
<name>A0ABW9X985_9SPHN</name>
<dbReference type="Pfam" id="PF00593">
    <property type="entry name" value="TonB_dep_Rec_b-barrel"/>
    <property type="match status" value="1"/>
</dbReference>
<feature type="signal peptide" evidence="13">
    <location>
        <begin position="1"/>
        <end position="23"/>
    </location>
</feature>
<keyword evidence="13" id="KW-0732">Signal</keyword>
<dbReference type="PROSITE" id="PS52016">
    <property type="entry name" value="TONB_DEPENDENT_REC_3"/>
    <property type="match status" value="1"/>
</dbReference>
<keyword evidence="7" id="KW-0406">Ion transport</keyword>
<gene>
    <name evidence="16" type="ORF">GTZ99_00715</name>
</gene>
<evidence type="ECO:0000256" key="11">
    <source>
        <dbReference type="PROSITE-ProRule" id="PRU01360"/>
    </source>
</evidence>
<proteinExistence type="inferred from homology"/>
<sequence>MTGTTFSALLSSTALALALPATAAAAAPAAPATQDDNAITVTARKQKEDILTVPVTVQAMTSAQLEQRGIASVTGVVAASPGINVNNASSGRSDRSFQQISLRGFTPQFATVTTVAMFIDGVAVSSPSQLTSITDPAQIEVLKGPQSAFFGRNTFAGAINVTNKEPSGRWGGDLMVELGNHAARKVQGSIEGGFLNGDIAFRLTGLYWTKDGTYRNYDGSTLGDQSSRNFTAMVVAKPTSDLTIKLFGMMGRDDDGISAQTRILAYNVTANADGTGAVQQVSQANCSFANASGTGTHPWICGTLPAYTNAVGSNAVMTDTLRTRLANRTLLKSSDLVDHFGLLRNSQHAHGVIDYKFSQQLNLQLLAGYNHETYSSLIDLDGFGTSSFNWPYEVDRWSRDWSTEGRLNYKFGNLRGVVGASYLSAQTQGALGSYADTFLSYSVSGRSATKTFGAFFSATYDVTPQLSGSFEGRYQIDTIAAYQSATPYTATSANLYITPGYYAAGALLGEKTFRNFLPRAMLSYQFSKAAMVYLSWSKGVNPSSFNSGVVTQSQAVQTAAQAAGVKLYADPEKVTNYEIGAKGKLLDGRLRYTASLYYAQWKNQINSTNFPYYSATGSILLASANLNTGNADMYGAEANLTYKVNDLITVDAAAAYTGSRIITYANALLTALYATSNFYGKEMGGVSKYSANMGVTFGGDIKGLDDATWFLRTDWNFKSGVWIDAANVTRTPDQHLFNTRLGMTKGRYSASVYVNNIFNNHTVSAATSNYTYNSTSSYFSQLSAIQLGLPELRSFGVQLKVKM</sequence>
<keyword evidence="10 11" id="KW-0998">Cell outer membrane</keyword>
<dbReference type="Proteomes" id="UP000753724">
    <property type="component" value="Unassembled WGS sequence"/>
</dbReference>
<dbReference type="Pfam" id="PF07715">
    <property type="entry name" value="Plug"/>
    <property type="match status" value="1"/>
</dbReference>
<comment type="caution">
    <text evidence="16">The sequence shown here is derived from an EMBL/GenBank/DDBJ whole genome shotgun (WGS) entry which is preliminary data.</text>
</comment>
<dbReference type="EMBL" id="JAAAPO010000001">
    <property type="protein sequence ID" value="NBC35075.1"/>
    <property type="molecule type" value="Genomic_DNA"/>
</dbReference>
<dbReference type="InterPro" id="IPR012910">
    <property type="entry name" value="Plug_dom"/>
</dbReference>